<comment type="caution">
    <text evidence="2">The sequence shown here is derived from an EMBL/GenBank/DDBJ whole genome shotgun (WGS) entry which is preliminary data.</text>
</comment>
<keyword evidence="3" id="KW-1185">Reference proteome</keyword>
<sequence length="98" mass="10923">MLKTDNKNGLVESNRVGDEAKTGRQKVKTKPNKRFHASDVSCPCLTETLKLGFSYRLCTGFTSRDKVSLRSKIDATGKRRYGKQAVNRRRAVTITGAC</sequence>
<protein>
    <submittedName>
        <fullName evidence="2">Uncharacterized protein</fullName>
    </submittedName>
</protein>
<dbReference type="Proteomes" id="UP001054837">
    <property type="component" value="Unassembled WGS sequence"/>
</dbReference>
<feature type="region of interest" description="Disordered" evidence="1">
    <location>
        <begin position="1"/>
        <end position="32"/>
    </location>
</feature>
<dbReference type="EMBL" id="BPLQ01010581">
    <property type="protein sequence ID" value="GIY51710.1"/>
    <property type="molecule type" value="Genomic_DNA"/>
</dbReference>
<organism evidence="2 3">
    <name type="scientific">Caerostris darwini</name>
    <dbReference type="NCBI Taxonomy" id="1538125"/>
    <lineage>
        <taxon>Eukaryota</taxon>
        <taxon>Metazoa</taxon>
        <taxon>Ecdysozoa</taxon>
        <taxon>Arthropoda</taxon>
        <taxon>Chelicerata</taxon>
        <taxon>Arachnida</taxon>
        <taxon>Araneae</taxon>
        <taxon>Araneomorphae</taxon>
        <taxon>Entelegynae</taxon>
        <taxon>Araneoidea</taxon>
        <taxon>Araneidae</taxon>
        <taxon>Caerostris</taxon>
    </lineage>
</organism>
<dbReference type="AlphaFoldDB" id="A0AAV4U1V2"/>
<evidence type="ECO:0000313" key="2">
    <source>
        <dbReference type="EMBL" id="GIY51710.1"/>
    </source>
</evidence>
<evidence type="ECO:0000256" key="1">
    <source>
        <dbReference type="SAM" id="MobiDB-lite"/>
    </source>
</evidence>
<accession>A0AAV4U1V2</accession>
<evidence type="ECO:0000313" key="3">
    <source>
        <dbReference type="Proteomes" id="UP001054837"/>
    </source>
</evidence>
<reference evidence="2 3" key="1">
    <citation type="submission" date="2021-06" db="EMBL/GenBank/DDBJ databases">
        <title>Caerostris darwini draft genome.</title>
        <authorList>
            <person name="Kono N."/>
            <person name="Arakawa K."/>
        </authorList>
    </citation>
    <scope>NUCLEOTIDE SEQUENCE [LARGE SCALE GENOMIC DNA]</scope>
</reference>
<proteinExistence type="predicted"/>
<gene>
    <name evidence="2" type="ORF">CDAR_496031</name>
</gene>
<name>A0AAV4U1V2_9ARAC</name>
<feature type="compositionally biased region" description="Basic residues" evidence="1">
    <location>
        <begin position="23"/>
        <end position="32"/>
    </location>
</feature>